<feature type="domain" description="Kazal-like" evidence="2">
    <location>
        <begin position="48"/>
        <end position="102"/>
    </location>
</feature>
<evidence type="ECO:0000259" key="2">
    <source>
        <dbReference type="PROSITE" id="PS51465"/>
    </source>
</evidence>
<dbReference type="Pfam" id="PF00050">
    <property type="entry name" value="Kazal_1"/>
    <property type="match status" value="1"/>
</dbReference>
<dbReference type="CDD" id="cd00104">
    <property type="entry name" value="KAZAL_FS"/>
    <property type="match status" value="1"/>
</dbReference>
<proteinExistence type="predicted"/>
<protein>
    <recommendedName>
        <fullName evidence="2">Kazal-like domain-containing protein</fullName>
    </recommendedName>
</protein>
<keyword evidence="1" id="KW-0732">Signal</keyword>
<dbReference type="SMART" id="SM00280">
    <property type="entry name" value="KAZAL"/>
    <property type="match status" value="1"/>
</dbReference>
<accession>A0A2W1BIY1</accession>
<dbReference type="InterPro" id="IPR036058">
    <property type="entry name" value="Kazal_dom_sf"/>
</dbReference>
<organism evidence="3 4">
    <name type="scientific">Helicoverpa armigera</name>
    <name type="common">Cotton bollworm</name>
    <name type="synonym">Heliothis armigera</name>
    <dbReference type="NCBI Taxonomy" id="29058"/>
    <lineage>
        <taxon>Eukaryota</taxon>
        <taxon>Metazoa</taxon>
        <taxon>Ecdysozoa</taxon>
        <taxon>Arthropoda</taxon>
        <taxon>Hexapoda</taxon>
        <taxon>Insecta</taxon>
        <taxon>Pterygota</taxon>
        <taxon>Neoptera</taxon>
        <taxon>Endopterygota</taxon>
        <taxon>Lepidoptera</taxon>
        <taxon>Glossata</taxon>
        <taxon>Ditrysia</taxon>
        <taxon>Noctuoidea</taxon>
        <taxon>Noctuidae</taxon>
        <taxon>Heliothinae</taxon>
        <taxon>Helicoverpa</taxon>
    </lineage>
</organism>
<dbReference type="EMBL" id="KZ150026">
    <property type="protein sequence ID" value="PZC74808.1"/>
    <property type="molecule type" value="Genomic_DNA"/>
</dbReference>
<dbReference type="AlphaFoldDB" id="A0A2W1BIY1"/>
<reference evidence="3 4" key="1">
    <citation type="journal article" date="2017" name="BMC Biol.">
        <title>Genomic innovations, transcriptional plasticity and gene loss underlying the evolution and divergence of two highly polyphagous and invasive Helicoverpa pest species.</title>
        <authorList>
            <person name="Pearce S.L."/>
            <person name="Clarke D.F."/>
            <person name="East P.D."/>
            <person name="Elfekih S."/>
            <person name="Gordon K.H."/>
            <person name="Jermiin L.S."/>
            <person name="McGaughran A."/>
            <person name="Oakeshott J.G."/>
            <person name="Papanikolaou A."/>
            <person name="Perera O.P."/>
            <person name="Rane R.V."/>
            <person name="Richards S."/>
            <person name="Tay W.T."/>
            <person name="Walsh T.K."/>
            <person name="Anderson A."/>
            <person name="Anderson C.J."/>
            <person name="Asgari S."/>
            <person name="Board P.G."/>
            <person name="Bretschneider A."/>
            <person name="Campbell P.M."/>
            <person name="Chertemps T."/>
            <person name="Christeller J.T."/>
            <person name="Coppin C.W."/>
            <person name="Downes S.J."/>
            <person name="Duan G."/>
            <person name="Farnsworth C.A."/>
            <person name="Good R.T."/>
            <person name="Han L.B."/>
            <person name="Han Y.C."/>
            <person name="Hatje K."/>
            <person name="Horne I."/>
            <person name="Huang Y.P."/>
            <person name="Hughes D.S."/>
            <person name="Jacquin-Joly E."/>
            <person name="James W."/>
            <person name="Jhangiani S."/>
            <person name="Kollmar M."/>
            <person name="Kuwar S.S."/>
            <person name="Li S."/>
            <person name="Liu N.Y."/>
            <person name="Maibeche M.T."/>
            <person name="Miller J.R."/>
            <person name="Montagne N."/>
            <person name="Perry T."/>
            <person name="Qu J."/>
            <person name="Song S.V."/>
            <person name="Sutton G.G."/>
            <person name="Vogel H."/>
            <person name="Walenz B.P."/>
            <person name="Xu W."/>
            <person name="Zhang H.J."/>
            <person name="Zou Z."/>
            <person name="Batterham P."/>
            <person name="Edwards O.R."/>
            <person name="Feyereisen R."/>
            <person name="Gibbs R.A."/>
            <person name="Heckel D.G."/>
            <person name="McGrath A."/>
            <person name="Robin C."/>
            <person name="Scherer S.E."/>
            <person name="Worley K.C."/>
            <person name="Wu Y.D."/>
        </authorList>
    </citation>
    <scope>NUCLEOTIDE SEQUENCE [LARGE SCALE GENOMIC DNA]</scope>
    <source>
        <strain evidence="3">Harm_GR_Male_#8</strain>
        <tissue evidence="3">Whole organism</tissue>
    </source>
</reference>
<keyword evidence="4" id="KW-1185">Reference proteome</keyword>
<feature type="chain" id="PRO_5015913492" description="Kazal-like domain-containing protein" evidence="1">
    <location>
        <begin position="25"/>
        <end position="111"/>
    </location>
</feature>
<dbReference type="PROSITE" id="PS00282">
    <property type="entry name" value="KAZAL_1"/>
    <property type="match status" value="1"/>
</dbReference>
<evidence type="ECO:0000256" key="1">
    <source>
        <dbReference type="SAM" id="SignalP"/>
    </source>
</evidence>
<dbReference type="PROSITE" id="PS51465">
    <property type="entry name" value="KAZAL_2"/>
    <property type="match status" value="1"/>
</dbReference>
<dbReference type="Proteomes" id="UP000249218">
    <property type="component" value="Unassembled WGS sequence"/>
</dbReference>
<gene>
    <name evidence="3" type="primary">HaOG207151</name>
    <name evidence="3" type="ORF">B5X24_HaOG207151</name>
</gene>
<evidence type="ECO:0000313" key="3">
    <source>
        <dbReference type="EMBL" id="PZC74808.1"/>
    </source>
</evidence>
<dbReference type="InterPro" id="IPR002350">
    <property type="entry name" value="Kazal_dom"/>
</dbReference>
<feature type="signal peptide" evidence="1">
    <location>
        <begin position="1"/>
        <end position="24"/>
    </location>
</feature>
<name>A0A2W1BIY1_HELAM</name>
<dbReference type="SUPFAM" id="SSF100895">
    <property type="entry name" value="Kazal-type serine protease inhibitors"/>
    <property type="match status" value="1"/>
</dbReference>
<evidence type="ECO:0000313" key="4">
    <source>
        <dbReference type="Proteomes" id="UP000249218"/>
    </source>
</evidence>
<sequence length="111" mass="12911">MNLIRKALLPFAVCIPILLITVEARDATNREIQDWFMKIPARDDLPLLDRIFNCVCPRIYLPVCGSNSQSYTNACKMNCLNMKLKLTGRHRVRVQYQGMCPSYFDPFNLRK</sequence>
<dbReference type="Gene3D" id="3.30.60.30">
    <property type="match status" value="1"/>
</dbReference>